<comment type="caution">
    <text evidence="1">The sequence shown here is derived from an EMBL/GenBank/DDBJ whole genome shotgun (WGS) entry which is preliminary data.</text>
</comment>
<accession>A0ABP8DNE5</accession>
<reference evidence="2" key="1">
    <citation type="journal article" date="2019" name="Int. J. Syst. Evol. Microbiol.">
        <title>The Global Catalogue of Microorganisms (GCM) 10K type strain sequencing project: providing services to taxonomists for standard genome sequencing and annotation.</title>
        <authorList>
            <consortium name="The Broad Institute Genomics Platform"/>
            <consortium name="The Broad Institute Genome Sequencing Center for Infectious Disease"/>
            <person name="Wu L."/>
            <person name="Ma J."/>
        </authorList>
    </citation>
    <scope>NUCLEOTIDE SEQUENCE [LARGE SCALE GENOMIC DNA]</scope>
    <source>
        <strain evidence="2">JCM 17441</strain>
    </source>
</reference>
<dbReference type="Pfam" id="PF13830">
    <property type="entry name" value="DUF4192"/>
    <property type="match status" value="1"/>
</dbReference>
<dbReference type="InterPro" id="IPR025447">
    <property type="entry name" value="DUF4192"/>
</dbReference>
<evidence type="ECO:0000313" key="1">
    <source>
        <dbReference type="EMBL" id="GAA4259933.1"/>
    </source>
</evidence>
<dbReference type="RefSeq" id="WP_345136849.1">
    <property type="nucleotide sequence ID" value="NZ_BAABAT010000038.1"/>
</dbReference>
<sequence length="334" mass="35520">MVASGKLLLTSREDVVVAVPYLVGFHPADSLICIVLDHQRIQLVSRRDLPHLSEIEELAAPAAQTAAMIAQYGSAAILIGYGPAERVEPAAAVLTTALRAASMEVRDVLRVADGRYYCLCGDPDCGTDGVAYDPAASIVPAEAAYLGIAPLPDRAALEHLITPVTGPERGRMRTATTAALRRLIDLLADGGVATTTGRRPSQPEQAVRAGITAVRQAYEAAARGEILSEDEVAWLTAVLMVPEVRDHAWIACDGSDEHRRLWIDVTRRATLRASAAPACLLAVTAYLAGDGALANIAVDRSLHADPDYRLAQLLGQAMQAGVPPRLWRAATTDQ</sequence>
<organism evidence="1 2">
    <name type="scientific">Dactylosporangium darangshiense</name>
    <dbReference type="NCBI Taxonomy" id="579108"/>
    <lineage>
        <taxon>Bacteria</taxon>
        <taxon>Bacillati</taxon>
        <taxon>Actinomycetota</taxon>
        <taxon>Actinomycetes</taxon>
        <taxon>Micromonosporales</taxon>
        <taxon>Micromonosporaceae</taxon>
        <taxon>Dactylosporangium</taxon>
    </lineage>
</organism>
<name>A0ABP8DNE5_9ACTN</name>
<keyword evidence="2" id="KW-1185">Reference proteome</keyword>
<gene>
    <name evidence="1" type="ORF">GCM10022255_086620</name>
</gene>
<protein>
    <submittedName>
        <fullName evidence="1">DUF4192 domain-containing protein</fullName>
    </submittedName>
</protein>
<dbReference type="EMBL" id="BAABAT010000038">
    <property type="protein sequence ID" value="GAA4259933.1"/>
    <property type="molecule type" value="Genomic_DNA"/>
</dbReference>
<proteinExistence type="predicted"/>
<evidence type="ECO:0000313" key="2">
    <source>
        <dbReference type="Proteomes" id="UP001500620"/>
    </source>
</evidence>
<dbReference type="Proteomes" id="UP001500620">
    <property type="component" value="Unassembled WGS sequence"/>
</dbReference>